<dbReference type="AlphaFoldDB" id="A0AAD7MWW1"/>
<reference evidence="1" key="1">
    <citation type="submission" date="2023-03" db="EMBL/GenBank/DDBJ databases">
        <title>Massive genome expansion in bonnet fungi (Mycena s.s.) driven by repeated elements and novel gene families across ecological guilds.</title>
        <authorList>
            <consortium name="Lawrence Berkeley National Laboratory"/>
            <person name="Harder C.B."/>
            <person name="Miyauchi S."/>
            <person name="Viragh M."/>
            <person name="Kuo A."/>
            <person name="Thoen E."/>
            <person name="Andreopoulos B."/>
            <person name="Lu D."/>
            <person name="Skrede I."/>
            <person name="Drula E."/>
            <person name="Henrissat B."/>
            <person name="Morin E."/>
            <person name="Kohler A."/>
            <person name="Barry K."/>
            <person name="LaButti K."/>
            <person name="Morin E."/>
            <person name="Salamov A."/>
            <person name="Lipzen A."/>
            <person name="Mereny Z."/>
            <person name="Hegedus B."/>
            <person name="Baldrian P."/>
            <person name="Stursova M."/>
            <person name="Weitz H."/>
            <person name="Taylor A."/>
            <person name="Grigoriev I.V."/>
            <person name="Nagy L.G."/>
            <person name="Martin F."/>
            <person name="Kauserud H."/>
        </authorList>
    </citation>
    <scope>NUCLEOTIDE SEQUENCE</scope>
    <source>
        <strain evidence="1">CBHHK182m</strain>
    </source>
</reference>
<evidence type="ECO:0000313" key="1">
    <source>
        <dbReference type="EMBL" id="KAJ7735788.1"/>
    </source>
</evidence>
<sequence>MTWNGHVSTPGMHCISGQRLTAYISPAAQRYNQFFFARVHSFSSFLPVPSSFSFITVMAGRVFQLLVVGAGLAQIALASPMPAILTLMEPAGVTGTVSASIAGVDSDGATTYILTESAQTATVVAGPARFAFNDGIFDLACEGGDGTARVCTIVPPPDATSTAVFTLPAGTTGLKTMVLDVAAAPTGKPNSAGRRLYTTGLIVVPLSLAALFM</sequence>
<gene>
    <name evidence="1" type="ORF">B0H16DRAFT_128090</name>
</gene>
<name>A0AAD7MWW1_9AGAR</name>
<comment type="caution">
    <text evidence="1">The sequence shown here is derived from an EMBL/GenBank/DDBJ whole genome shotgun (WGS) entry which is preliminary data.</text>
</comment>
<organism evidence="1 2">
    <name type="scientific">Mycena metata</name>
    <dbReference type="NCBI Taxonomy" id="1033252"/>
    <lineage>
        <taxon>Eukaryota</taxon>
        <taxon>Fungi</taxon>
        <taxon>Dikarya</taxon>
        <taxon>Basidiomycota</taxon>
        <taxon>Agaricomycotina</taxon>
        <taxon>Agaricomycetes</taxon>
        <taxon>Agaricomycetidae</taxon>
        <taxon>Agaricales</taxon>
        <taxon>Marasmiineae</taxon>
        <taxon>Mycenaceae</taxon>
        <taxon>Mycena</taxon>
    </lineage>
</organism>
<keyword evidence="2" id="KW-1185">Reference proteome</keyword>
<evidence type="ECO:0000313" key="2">
    <source>
        <dbReference type="Proteomes" id="UP001215598"/>
    </source>
</evidence>
<accession>A0AAD7MWW1</accession>
<proteinExistence type="predicted"/>
<dbReference type="Proteomes" id="UP001215598">
    <property type="component" value="Unassembled WGS sequence"/>
</dbReference>
<protein>
    <submittedName>
        <fullName evidence="1">Uncharacterized protein</fullName>
    </submittedName>
</protein>
<dbReference type="EMBL" id="JARKIB010000125">
    <property type="protein sequence ID" value="KAJ7735788.1"/>
    <property type="molecule type" value="Genomic_DNA"/>
</dbReference>